<evidence type="ECO:0000313" key="1">
    <source>
        <dbReference type="EMBL" id="EME88649.1"/>
    </source>
</evidence>
<gene>
    <name evidence="1" type="ORF">MYCFIDRAFT_170240</name>
</gene>
<proteinExistence type="predicted"/>
<evidence type="ECO:0000313" key="2">
    <source>
        <dbReference type="Proteomes" id="UP000016932"/>
    </source>
</evidence>
<dbReference type="RefSeq" id="XP_007921601.1">
    <property type="nucleotide sequence ID" value="XM_007923410.1"/>
</dbReference>
<organism evidence="1 2">
    <name type="scientific">Pseudocercospora fijiensis (strain CIRAD86)</name>
    <name type="common">Black leaf streak disease fungus</name>
    <name type="synonym">Mycosphaerella fijiensis</name>
    <dbReference type="NCBI Taxonomy" id="383855"/>
    <lineage>
        <taxon>Eukaryota</taxon>
        <taxon>Fungi</taxon>
        <taxon>Dikarya</taxon>
        <taxon>Ascomycota</taxon>
        <taxon>Pezizomycotina</taxon>
        <taxon>Dothideomycetes</taxon>
        <taxon>Dothideomycetidae</taxon>
        <taxon>Mycosphaerellales</taxon>
        <taxon>Mycosphaerellaceae</taxon>
        <taxon>Pseudocercospora</taxon>
    </lineage>
</organism>
<dbReference type="HOGENOM" id="CLU_1251145_0_0_1"/>
<dbReference type="AlphaFoldDB" id="N1Q7J8"/>
<sequence>MNGKPGQLFGEEGSWVKHGTGIARDAVTSSTYIQYGSLVAASAPPRNFDGMTSARKTTWNWKVESGDTFPASFGSCLVPCPSPPHVPDSDSSFVFYTGSYRSCGEEKDPNVAELLGARLCLGVRDGKTRIQNALEKAGKTRDHAQLHVPIWNPNDAVCQQSFEDRSGRIPPSDRMTIISMTCCVIGILNRMDVSREEVGVGSTSHASEALKDNHDCTWLYW</sequence>
<name>N1Q7J8_PSEFD</name>
<dbReference type="GeneID" id="19332464"/>
<accession>N1Q7J8</accession>
<protein>
    <submittedName>
        <fullName evidence="1">Uncharacterized protein</fullName>
    </submittedName>
</protein>
<dbReference type="KEGG" id="pfj:MYCFIDRAFT_170240"/>
<reference evidence="1 2" key="1">
    <citation type="journal article" date="2012" name="PLoS Pathog.">
        <title>Diverse lifestyles and strategies of plant pathogenesis encoded in the genomes of eighteen Dothideomycetes fungi.</title>
        <authorList>
            <person name="Ohm R.A."/>
            <person name="Feau N."/>
            <person name="Henrissat B."/>
            <person name="Schoch C.L."/>
            <person name="Horwitz B.A."/>
            <person name="Barry K.W."/>
            <person name="Condon B.J."/>
            <person name="Copeland A.C."/>
            <person name="Dhillon B."/>
            <person name="Glaser F."/>
            <person name="Hesse C.N."/>
            <person name="Kosti I."/>
            <person name="LaButti K."/>
            <person name="Lindquist E.A."/>
            <person name="Lucas S."/>
            <person name="Salamov A.A."/>
            <person name="Bradshaw R.E."/>
            <person name="Ciuffetti L."/>
            <person name="Hamelin R.C."/>
            <person name="Kema G.H.J."/>
            <person name="Lawrence C."/>
            <person name="Scott J.A."/>
            <person name="Spatafora J.W."/>
            <person name="Turgeon B.G."/>
            <person name="de Wit P.J.G.M."/>
            <person name="Zhong S."/>
            <person name="Goodwin S.B."/>
            <person name="Grigoriev I.V."/>
        </authorList>
    </citation>
    <scope>NUCLEOTIDE SEQUENCE [LARGE SCALE GENOMIC DNA]</scope>
    <source>
        <strain evidence="1 2">CIRAD86</strain>
    </source>
</reference>
<dbReference type="VEuPathDB" id="FungiDB:MYCFIDRAFT_170240"/>
<keyword evidence="2" id="KW-1185">Reference proteome</keyword>
<dbReference type="Proteomes" id="UP000016932">
    <property type="component" value="Unassembled WGS sequence"/>
</dbReference>
<dbReference type="EMBL" id="KB446555">
    <property type="protein sequence ID" value="EME88649.1"/>
    <property type="molecule type" value="Genomic_DNA"/>
</dbReference>